<evidence type="ECO:0000313" key="2">
    <source>
        <dbReference type="EMBL" id="BDL43697.1"/>
    </source>
</evidence>
<feature type="signal peptide" evidence="1">
    <location>
        <begin position="1"/>
        <end position="26"/>
    </location>
</feature>
<keyword evidence="1" id="KW-0732">Signal</keyword>
<evidence type="ECO:0000256" key="1">
    <source>
        <dbReference type="SAM" id="SignalP"/>
    </source>
</evidence>
<dbReference type="Proteomes" id="UP001062263">
    <property type="component" value="Chromosome"/>
</dbReference>
<name>A0ABM7ZG51_9BACT</name>
<protein>
    <submittedName>
        <fullName evidence="2">Uncharacterized protein</fullName>
    </submittedName>
</protein>
<sequence>MNSSTSIRPAILLGCACLLASCGGGAGKSDSSAVAPPQALETDSTIVMTDGHGVSYKITSSSTLETGDGIFSGTYTYAPGAASARFSMTLTEKDREHPRTVKSSGEMTFTSATEGTYRVTDYDSSAMSPVGLSGPFRITR</sequence>
<accession>A0ABM7ZG51</accession>
<reference evidence="2" key="1">
    <citation type="submission" date="2022-06" db="EMBL/GenBank/DDBJ databases">
        <title>Akkermansia biwalacus sp. nov., an anaerobic mucin-degrading bacterium isolated from human intestine.</title>
        <authorList>
            <person name="Kobayashi Y."/>
            <person name="Inoue S."/>
            <person name="Kawahara T."/>
            <person name="Kohda N."/>
        </authorList>
    </citation>
    <scope>NUCLEOTIDE SEQUENCE</scope>
    <source>
        <strain evidence="2">WON2089</strain>
    </source>
</reference>
<evidence type="ECO:0000313" key="3">
    <source>
        <dbReference type="Proteomes" id="UP001062263"/>
    </source>
</evidence>
<gene>
    <name evidence="2" type="ORF">Abiwalacus_12710</name>
</gene>
<proteinExistence type="predicted"/>
<keyword evidence="3" id="KW-1185">Reference proteome</keyword>
<feature type="chain" id="PRO_5046574007" evidence="1">
    <location>
        <begin position="27"/>
        <end position="140"/>
    </location>
</feature>
<organism evidence="2 3">
    <name type="scientific">Akkermansia biwaensis</name>
    <dbReference type="NCBI Taxonomy" id="2946555"/>
    <lineage>
        <taxon>Bacteria</taxon>
        <taxon>Pseudomonadati</taxon>
        <taxon>Verrucomicrobiota</taxon>
        <taxon>Verrucomicrobiia</taxon>
        <taxon>Verrucomicrobiales</taxon>
        <taxon>Akkermansiaceae</taxon>
        <taxon>Akkermansia</taxon>
    </lineage>
</organism>
<dbReference type="RefSeq" id="WP_215434135.1">
    <property type="nucleotide sequence ID" value="NZ_AP025943.1"/>
</dbReference>
<dbReference type="EMBL" id="AP025943">
    <property type="protein sequence ID" value="BDL43697.1"/>
    <property type="molecule type" value="Genomic_DNA"/>
</dbReference>